<evidence type="ECO:0000313" key="1">
    <source>
        <dbReference type="EMBL" id="EKE72158.1"/>
    </source>
</evidence>
<gene>
    <name evidence="1" type="ORF">B3C1_11319</name>
</gene>
<proteinExistence type="predicted"/>
<dbReference type="Proteomes" id="UP000006755">
    <property type="component" value="Unassembled WGS sequence"/>
</dbReference>
<sequence length="97" mass="11283">MLYRVEIKFKKQDDSISDSLKEMLELIGGKAISGTELTVETEYRKIALSDKEESNGNKDSYETELYNMLWFNLNVDDRFSIYKKTEGVDEFTLVLPN</sequence>
<organism evidence="1 2">
    <name type="scientific">Gallaecimonas xiamenensis 3-C-1</name>
    <dbReference type="NCBI Taxonomy" id="745411"/>
    <lineage>
        <taxon>Bacteria</taxon>
        <taxon>Pseudomonadati</taxon>
        <taxon>Pseudomonadota</taxon>
        <taxon>Gammaproteobacteria</taxon>
        <taxon>Enterobacterales</taxon>
        <taxon>Gallaecimonadaceae</taxon>
        <taxon>Gallaecimonas</taxon>
    </lineage>
</organism>
<evidence type="ECO:0000313" key="2">
    <source>
        <dbReference type="Proteomes" id="UP000006755"/>
    </source>
</evidence>
<accession>K2JAN1</accession>
<dbReference type="EMBL" id="AMRI01000015">
    <property type="protein sequence ID" value="EKE72158.1"/>
    <property type="molecule type" value="Genomic_DNA"/>
</dbReference>
<reference evidence="1 2" key="1">
    <citation type="journal article" date="2012" name="J. Bacteriol.">
        <title>Genome Sequence of Gallaecimonas xiamenensis Type Strain 3-C-1.</title>
        <authorList>
            <person name="Lai Q."/>
            <person name="Wang L."/>
            <person name="Wang W."/>
            <person name="Shao Z."/>
        </authorList>
    </citation>
    <scope>NUCLEOTIDE SEQUENCE [LARGE SCALE GENOMIC DNA]</scope>
    <source>
        <strain evidence="1 2">3-C-1</strain>
    </source>
</reference>
<protein>
    <submittedName>
        <fullName evidence="1">Uncharacterized protein</fullName>
    </submittedName>
</protein>
<dbReference type="AlphaFoldDB" id="K2JAN1"/>
<comment type="caution">
    <text evidence="1">The sequence shown here is derived from an EMBL/GenBank/DDBJ whole genome shotgun (WGS) entry which is preliminary data.</text>
</comment>
<keyword evidence="2" id="KW-1185">Reference proteome</keyword>
<name>K2JAN1_9GAMM</name>
<dbReference type="RefSeq" id="WP_008484935.1">
    <property type="nucleotide sequence ID" value="NZ_AMRI01000015.1"/>
</dbReference>